<dbReference type="Proteomes" id="UP000188597">
    <property type="component" value="Unassembled WGS sequence"/>
</dbReference>
<dbReference type="RefSeq" id="WP_077359479.1">
    <property type="nucleotide sequence ID" value="NZ_MQMF01000001.1"/>
</dbReference>
<name>A0A1V3GB26_9BACL</name>
<protein>
    <recommendedName>
        <fullName evidence="3">Alpha/beta hydrolase</fullName>
    </recommendedName>
</protein>
<evidence type="ECO:0000313" key="2">
    <source>
        <dbReference type="Proteomes" id="UP000188597"/>
    </source>
</evidence>
<dbReference type="PANTHER" id="PTHR11440">
    <property type="entry name" value="LECITHIN-CHOLESTEROL ACYLTRANSFERASE-RELATED"/>
    <property type="match status" value="1"/>
</dbReference>
<dbReference type="AlphaFoldDB" id="A0A1V3GB26"/>
<dbReference type="SUPFAM" id="SSF53474">
    <property type="entry name" value="alpha/beta-Hydrolases"/>
    <property type="match status" value="1"/>
</dbReference>
<dbReference type="EMBL" id="MQMF01000001">
    <property type="protein sequence ID" value="OOE14063.1"/>
    <property type="molecule type" value="Genomic_DNA"/>
</dbReference>
<dbReference type="GO" id="GO:0006629">
    <property type="term" value="P:lipid metabolic process"/>
    <property type="evidence" value="ECO:0007669"/>
    <property type="project" value="InterPro"/>
</dbReference>
<accession>A0A1V3GB26</accession>
<dbReference type="OrthoDB" id="503948at2"/>
<dbReference type="Gene3D" id="3.40.50.1820">
    <property type="entry name" value="alpha/beta hydrolase"/>
    <property type="match status" value="1"/>
</dbReference>
<organism evidence="1 2">
    <name type="scientific">Fictibacillus arsenicus</name>
    <dbReference type="NCBI Taxonomy" id="255247"/>
    <lineage>
        <taxon>Bacteria</taxon>
        <taxon>Bacillati</taxon>
        <taxon>Bacillota</taxon>
        <taxon>Bacilli</taxon>
        <taxon>Bacillales</taxon>
        <taxon>Fictibacillaceae</taxon>
        <taxon>Fictibacillus</taxon>
    </lineage>
</organism>
<proteinExistence type="predicted"/>
<dbReference type="InterPro" id="IPR003386">
    <property type="entry name" value="LACT/PDAT_acylTrfase"/>
</dbReference>
<reference evidence="1 2" key="1">
    <citation type="submission" date="2016-11" db="EMBL/GenBank/DDBJ databases">
        <authorList>
            <person name="Jaros S."/>
            <person name="Januszkiewicz K."/>
            <person name="Wedrychowicz H."/>
        </authorList>
    </citation>
    <scope>NUCLEOTIDE SEQUENCE [LARGE SCALE GENOMIC DNA]</scope>
    <source>
        <strain evidence="1 2">Con a/3</strain>
    </source>
</reference>
<dbReference type="Pfam" id="PF02450">
    <property type="entry name" value="LCAT"/>
    <property type="match status" value="1"/>
</dbReference>
<dbReference type="InterPro" id="IPR029058">
    <property type="entry name" value="AB_hydrolase_fold"/>
</dbReference>
<evidence type="ECO:0000313" key="1">
    <source>
        <dbReference type="EMBL" id="OOE14063.1"/>
    </source>
</evidence>
<sequence>MILFVPGIKGSELFEGNNKRWFPATKQDVELLGINNDLDANDVLKQVTPFGLGMFTEQIYQGILDEFGEEVVLFPYDWRKSLFDHVDRLIEQIELLSRSESLTIVAHSMGGLLSKLAILKINESENEVNINKFITVGTPWKGSPDSFKALVYGEPGVFENLANFYQFLDTKSTRSLARQYPAVYQLLPSEEYFNLLDGKFILPDSNTDLTYEDVQRKVQIIYNKENEKKDSERVLDVWSKYITPLHDEMKKAIPEKIEHINIVGYSIPTLYKIPENSKAGIGLTKKYKNASVFMNGDGVVPLDSAKPYHNAKIFYAVGEHKNLCSDETIVQFIRKCIEEASLEGITGVISETTTGNPIINNDLKAGYMARVMCPVETTILDNEGRYIAGVFDPSITEISDIAKEKSFKYFSIADAKYLYFDKKYEKDLTFEISAYEEGIASVSLEDYEDNKELNFSTIPVNRGKSAKLIIPADEEISGSILKVDEQELLPKVKDNTDQDIIDEIPVPKVKIKIEQPENVEKVPFRHTYSGPIILNIEGDVQDNIEELFYSIDGNTIHRYNEKSRLDLNQGEHIIEVFGKDKFNRDIIGKELKVWIETQYPKTKMNLLIDPDGIFINFLAFTNNSPYETFYRIIKENDDTDKVEFGKVENERVKVPAESIRVNPKASVKIEFFSKHIHLPFIENTNIFELHLGNIPLLMWTENTSALNAEMIFNNITQNELLTIKDFSIKQLIQNKYYPIEADAIIGDNVKSIKFESKMLDIEVLFSEKYSLYFSGPPTELLKLGQKYEFSFELRTERTNENITTTDPVAKLHPIKAKHVPDKRIRLTEKNGTFYGHFTVDKNFKLFKHKLIITDSKNVSPALREITLLLDMDND</sequence>
<comment type="caution">
    <text evidence="1">The sequence shown here is derived from an EMBL/GenBank/DDBJ whole genome shotgun (WGS) entry which is preliminary data.</text>
</comment>
<gene>
    <name evidence="1" type="ORF">UN64_02295</name>
</gene>
<evidence type="ECO:0008006" key="3">
    <source>
        <dbReference type="Google" id="ProtNLM"/>
    </source>
</evidence>
<dbReference type="GO" id="GO:0008374">
    <property type="term" value="F:O-acyltransferase activity"/>
    <property type="evidence" value="ECO:0007669"/>
    <property type="project" value="InterPro"/>
</dbReference>